<feature type="compositionally biased region" description="Gly residues" evidence="1">
    <location>
        <begin position="447"/>
        <end position="457"/>
    </location>
</feature>
<dbReference type="InterPro" id="IPR021728">
    <property type="entry name" value="DUF3300"/>
</dbReference>
<evidence type="ECO:0008006" key="4">
    <source>
        <dbReference type="Google" id="ProtNLM"/>
    </source>
</evidence>
<feature type="compositionally biased region" description="Basic and acidic residues" evidence="1">
    <location>
        <begin position="401"/>
        <end position="415"/>
    </location>
</feature>
<feature type="compositionally biased region" description="Basic and acidic residues" evidence="1">
    <location>
        <begin position="265"/>
        <end position="281"/>
    </location>
</feature>
<sequence length="457" mass="51671">MLAPIALYPDALLSQVLMASTYPLEVVQAARWSRANPDLKGDQAVKAAQQNNWDPSVISLTAFPQILGMLDEKLEWTERLGDAFLEQQPQVMDTVQGLRQKAMAAGNLQSNDQVQVNQQAQQGQTVIVIQQAAPQVVYVPYYNPTVVYGPWWWDAYPPVYWNPWPGYYRRPGYNSGFYVGVGISVGGGFFFGNFDWHQRHVNVVNVNNYYYRNYYNNHPRPPVGANPRPYPDRGAWQHDPDHRRGVPYPNSALQQQFSRPGNDARPPRNNRDDFQQNRDGNHQNSGGNPTNHSPDNRNRSNPAGQPTNGNPDHSPDYRQNVNLPDGRPQGQNPGRQNDDSRSPRNQPQMSNPESMSPPSGRDKGADIGSGQQARPQIERAAPQAVQQPRPETAPRVQQRSTEARQPRPEMQRSEPQRQQQHIEMPRAEQPRNEAPRPQQQQRHEGGGHPQGGGDKQR</sequence>
<feature type="compositionally biased region" description="Basic and acidic residues" evidence="1">
    <location>
        <begin position="235"/>
        <end position="244"/>
    </location>
</feature>
<evidence type="ECO:0000256" key="1">
    <source>
        <dbReference type="SAM" id="MobiDB-lite"/>
    </source>
</evidence>
<dbReference type="KEGG" id="mpau:ZMTM_01290"/>
<evidence type="ECO:0000313" key="3">
    <source>
        <dbReference type="Proteomes" id="UP000826722"/>
    </source>
</evidence>
<dbReference type="PANTHER" id="PTHR40269:SF1">
    <property type="entry name" value="OUTER MEMBRANE PROTEIN"/>
    <property type="match status" value="1"/>
</dbReference>
<feature type="compositionally biased region" description="Polar residues" evidence="1">
    <location>
        <begin position="282"/>
        <end position="322"/>
    </location>
</feature>
<feature type="compositionally biased region" description="Polar residues" evidence="1">
    <location>
        <begin position="343"/>
        <end position="357"/>
    </location>
</feature>
<dbReference type="Proteomes" id="UP000826722">
    <property type="component" value="Chromosome"/>
</dbReference>
<reference evidence="2" key="1">
    <citation type="journal article" date="2021" name="Arch. Microbiol.">
        <title>Methyloradius palustris gen. nov., sp. nov., a methanol-oxidizing bacterium isolated from snow.</title>
        <authorList>
            <person name="Miyadera T."/>
            <person name="Kojima H."/>
            <person name="Fukui M."/>
        </authorList>
    </citation>
    <scope>NUCLEOTIDE SEQUENCE</scope>
    <source>
        <strain evidence="2">Zm11</strain>
    </source>
</reference>
<dbReference type="PANTHER" id="PTHR40269">
    <property type="entry name" value="OUTER MEMBRANE PROTEIN-RELATED"/>
    <property type="match status" value="1"/>
</dbReference>
<dbReference type="EMBL" id="AP024110">
    <property type="protein sequence ID" value="BCM23870.1"/>
    <property type="molecule type" value="Genomic_DNA"/>
</dbReference>
<feature type="region of interest" description="Disordered" evidence="1">
    <location>
        <begin position="218"/>
        <end position="457"/>
    </location>
</feature>
<dbReference type="Pfam" id="PF11737">
    <property type="entry name" value="DUF3300"/>
    <property type="match status" value="1"/>
</dbReference>
<dbReference type="AlphaFoldDB" id="A0A8D5FY46"/>
<name>A0A8D5FY46_9PROT</name>
<keyword evidence="3" id="KW-1185">Reference proteome</keyword>
<evidence type="ECO:0000313" key="2">
    <source>
        <dbReference type="EMBL" id="BCM23870.1"/>
    </source>
</evidence>
<proteinExistence type="predicted"/>
<protein>
    <recommendedName>
        <fullName evidence="4">DUF3300 domain-containing protein</fullName>
    </recommendedName>
</protein>
<organism evidence="2 3">
    <name type="scientific">Methyloradius palustris</name>
    <dbReference type="NCBI Taxonomy" id="2778876"/>
    <lineage>
        <taxon>Bacteria</taxon>
        <taxon>Pseudomonadati</taxon>
        <taxon>Pseudomonadota</taxon>
        <taxon>Betaproteobacteria</taxon>
        <taxon>Nitrosomonadales</taxon>
        <taxon>Methylophilaceae</taxon>
        <taxon>Methyloradius</taxon>
    </lineage>
</organism>
<gene>
    <name evidence="2" type="ORF">ZMTM_01290</name>
</gene>
<feature type="compositionally biased region" description="Basic and acidic residues" evidence="1">
    <location>
        <begin position="423"/>
        <end position="434"/>
    </location>
</feature>
<accession>A0A8D5FY46</accession>